<feature type="transmembrane region" description="Helical" evidence="1">
    <location>
        <begin position="169"/>
        <end position="188"/>
    </location>
</feature>
<protein>
    <submittedName>
        <fullName evidence="3">Protein hupE</fullName>
    </submittedName>
</protein>
<sequence>MRLKIGLTALLLVAAGPALAHPGHEASGFLHPFTGLDHMLAMVGVGLWAAFMAGRKPVIAVAVPAAFLVMMAIGAAAGFAGIKLPLVEAAILASVFVIGGLIIGAVRLPVAWAMAVVGLFAVFHGYAHALEAPPTAAGSYILGFLAATALLQGVGLAIGWVVHRAVGDLALRALGGVVLAAGAVVLIAH</sequence>
<dbReference type="InterPro" id="IPR007038">
    <property type="entry name" value="HupE_UreJ"/>
</dbReference>
<evidence type="ECO:0000256" key="2">
    <source>
        <dbReference type="SAM" id="SignalP"/>
    </source>
</evidence>
<dbReference type="AlphaFoldDB" id="A0A512ND53"/>
<feature type="transmembrane region" description="Helical" evidence="1">
    <location>
        <begin position="58"/>
        <end position="80"/>
    </location>
</feature>
<keyword evidence="1" id="KW-0812">Transmembrane</keyword>
<keyword evidence="1" id="KW-0472">Membrane</keyword>
<dbReference type="RefSeq" id="WP_147151240.1">
    <property type="nucleotide sequence ID" value="NZ_BKAJ01000072.1"/>
</dbReference>
<proteinExistence type="predicted"/>
<evidence type="ECO:0000256" key="1">
    <source>
        <dbReference type="SAM" id="Phobius"/>
    </source>
</evidence>
<evidence type="ECO:0000313" key="4">
    <source>
        <dbReference type="Proteomes" id="UP000321058"/>
    </source>
</evidence>
<keyword evidence="4" id="KW-1185">Reference proteome</keyword>
<feature type="transmembrane region" description="Helical" evidence="1">
    <location>
        <begin position="30"/>
        <end position="51"/>
    </location>
</feature>
<name>A0A512ND53_9HYPH</name>
<comment type="caution">
    <text evidence="3">The sequence shown here is derived from an EMBL/GenBank/DDBJ whole genome shotgun (WGS) entry which is preliminary data.</text>
</comment>
<reference evidence="3 4" key="1">
    <citation type="submission" date="2019-07" db="EMBL/GenBank/DDBJ databases">
        <title>Whole genome shotgun sequence of Reyranella soli NBRC 108950.</title>
        <authorList>
            <person name="Hosoyama A."/>
            <person name="Uohara A."/>
            <person name="Ohji S."/>
            <person name="Ichikawa N."/>
        </authorList>
    </citation>
    <scope>NUCLEOTIDE SEQUENCE [LARGE SCALE GENOMIC DNA]</scope>
    <source>
        <strain evidence="3 4">NBRC 108950</strain>
    </source>
</reference>
<feature type="signal peptide" evidence="2">
    <location>
        <begin position="1"/>
        <end position="20"/>
    </location>
</feature>
<dbReference type="Pfam" id="PF04955">
    <property type="entry name" value="HupE_UreJ"/>
    <property type="match status" value="1"/>
</dbReference>
<dbReference type="EMBL" id="BKAJ01000072">
    <property type="protein sequence ID" value="GEP56879.1"/>
    <property type="molecule type" value="Genomic_DNA"/>
</dbReference>
<gene>
    <name evidence="3" type="primary">hupE</name>
    <name evidence="3" type="ORF">RSO01_40450</name>
</gene>
<feature type="transmembrane region" description="Helical" evidence="1">
    <location>
        <begin position="139"/>
        <end position="162"/>
    </location>
</feature>
<accession>A0A512ND53</accession>
<evidence type="ECO:0000313" key="3">
    <source>
        <dbReference type="EMBL" id="GEP56879.1"/>
    </source>
</evidence>
<feature type="transmembrane region" description="Helical" evidence="1">
    <location>
        <begin position="110"/>
        <end position="127"/>
    </location>
</feature>
<feature type="transmembrane region" description="Helical" evidence="1">
    <location>
        <begin position="86"/>
        <end position="103"/>
    </location>
</feature>
<feature type="chain" id="PRO_5021813565" evidence="2">
    <location>
        <begin position="21"/>
        <end position="189"/>
    </location>
</feature>
<dbReference type="PIRSF" id="PIRSF016919">
    <property type="entry name" value="HupE_UreJ"/>
    <property type="match status" value="1"/>
</dbReference>
<organism evidence="3 4">
    <name type="scientific">Reyranella soli</name>
    <dbReference type="NCBI Taxonomy" id="1230389"/>
    <lineage>
        <taxon>Bacteria</taxon>
        <taxon>Pseudomonadati</taxon>
        <taxon>Pseudomonadota</taxon>
        <taxon>Alphaproteobacteria</taxon>
        <taxon>Hyphomicrobiales</taxon>
        <taxon>Reyranellaceae</taxon>
        <taxon>Reyranella</taxon>
    </lineage>
</organism>
<dbReference type="Proteomes" id="UP000321058">
    <property type="component" value="Unassembled WGS sequence"/>
</dbReference>
<keyword evidence="1" id="KW-1133">Transmembrane helix</keyword>
<keyword evidence="2" id="KW-0732">Signal</keyword>
<dbReference type="OrthoDB" id="9808192at2"/>